<evidence type="ECO:0000256" key="1">
    <source>
        <dbReference type="ARBA" id="ARBA00004434"/>
    </source>
</evidence>
<evidence type="ECO:0000256" key="3">
    <source>
        <dbReference type="ARBA" id="ARBA00022792"/>
    </source>
</evidence>
<dbReference type="Proteomes" id="UP000257200">
    <property type="component" value="Unplaced"/>
</dbReference>
<evidence type="ECO:0000256" key="5">
    <source>
        <dbReference type="ARBA" id="ARBA00023128"/>
    </source>
</evidence>
<evidence type="ECO:0000313" key="8">
    <source>
        <dbReference type="Ensembl" id="ENSAPOP00000025333.1"/>
    </source>
</evidence>
<comment type="similarity">
    <text evidence="7">Belongs to the UQCC6 family.</text>
</comment>
<evidence type="ECO:0000256" key="7">
    <source>
        <dbReference type="ARBA" id="ARBA00044944"/>
    </source>
</evidence>
<keyword evidence="4" id="KW-1133">Transmembrane helix</keyword>
<keyword evidence="3" id="KW-0999">Mitochondrion inner membrane</keyword>
<dbReference type="OrthoDB" id="6139781at2759"/>
<protein>
    <submittedName>
        <fullName evidence="8">Ubiquinol-cytochrome c reductase complex assembly factor 6</fullName>
    </submittedName>
</protein>
<evidence type="ECO:0000256" key="2">
    <source>
        <dbReference type="ARBA" id="ARBA00022692"/>
    </source>
</evidence>
<dbReference type="PANTHER" id="PTHR28492">
    <property type="entry name" value="HYPOTHETICAL PROTEIN LOC691921"/>
    <property type="match status" value="1"/>
</dbReference>
<dbReference type="FunCoup" id="A0A3Q1G5T2">
    <property type="interactions" value="301"/>
</dbReference>
<dbReference type="Ensembl" id="ENSAPOT00000006508.1">
    <property type="protein sequence ID" value="ENSAPOP00000025333.1"/>
    <property type="gene ID" value="ENSAPOG00000008364.1"/>
</dbReference>
<evidence type="ECO:0000256" key="4">
    <source>
        <dbReference type="ARBA" id="ARBA00022989"/>
    </source>
</evidence>
<dbReference type="Pfam" id="PF14990">
    <property type="entry name" value="DUF4516"/>
    <property type="match status" value="1"/>
</dbReference>
<reference evidence="8" key="1">
    <citation type="submission" date="2025-08" db="UniProtKB">
        <authorList>
            <consortium name="Ensembl"/>
        </authorList>
    </citation>
    <scope>IDENTIFICATION</scope>
</reference>
<organism evidence="8 9">
    <name type="scientific">Acanthochromis polyacanthus</name>
    <name type="common">spiny chromis</name>
    <dbReference type="NCBI Taxonomy" id="80966"/>
    <lineage>
        <taxon>Eukaryota</taxon>
        <taxon>Metazoa</taxon>
        <taxon>Chordata</taxon>
        <taxon>Craniata</taxon>
        <taxon>Vertebrata</taxon>
        <taxon>Euteleostomi</taxon>
        <taxon>Actinopterygii</taxon>
        <taxon>Neopterygii</taxon>
        <taxon>Teleostei</taxon>
        <taxon>Neoteleostei</taxon>
        <taxon>Acanthomorphata</taxon>
        <taxon>Ovalentaria</taxon>
        <taxon>Pomacentridae</taxon>
        <taxon>Acanthochromis</taxon>
    </lineage>
</organism>
<sequence length="75" mass="8352">MPAGVSWTRYARFLGASVLAMFAGAQAVHMYYLPDLSIPEIPPKPGELRTELQGYRLREEAAAALQQMKTKKNVD</sequence>
<keyword evidence="2" id="KW-0812">Transmembrane</keyword>
<dbReference type="InParanoid" id="A0A3Q1G5T2"/>
<dbReference type="PANTHER" id="PTHR28492:SF1">
    <property type="entry name" value="UBIQUINOL-CYTOCHROME-C REDUCTASE COMPLEX ASSEMBLY FACTOR 6"/>
    <property type="match status" value="1"/>
</dbReference>
<dbReference type="GO" id="GO:0005743">
    <property type="term" value="C:mitochondrial inner membrane"/>
    <property type="evidence" value="ECO:0007669"/>
    <property type="project" value="UniProtKB-SubCell"/>
</dbReference>
<evidence type="ECO:0000313" key="9">
    <source>
        <dbReference type="Proteomes" id="UP000257200"/>
    </source>
</evidence>
<dbReference type="InterPro" id="IPR027858">
    <property type="entry name" value="BRAWNIN"/>
</dbReference>
<dbReference type="GO" id="GO:0034551">
    <property type="term" value="P:mitochondrial respiratory chain complex III assembly"/>
    <property type="evidence" value="ECO:0007669"/>
    <property type="project" value="Ensembl"/>
</dbReference>
<reference evidence="8" key="2">
    <citation type="submission" date="2025-09" db="UniProtKB">
        <authorList>
            <consortium name="Ensembl"/>
        </authorList>
    </citation>
    <scope>IDENTIFICATION</scope>
</reference>
<accession>A0A3Q1G5T2</accession>
<keyword evidence="9" id="KW-1185">Reference proteome</keyword>
<comment type="subcellular location">
    <subcellularLocation>
        <location evidence="1">Mitochondrion inner membrane</location>
        <topology evidence="1">Single-pass membrane protein</topology>
    </subcellularLocation>
</comment>
<dbReference type="GeneTree" id="ENSGT00390000007685"/>
<keyword evidence="5" id="KW-0496">Mitochondrion</keyword>
<keyword evidence="6" id="KW-0472">Membrane</keyword>
<evidence type="ECO:0000256" key="6">
    <source>
        <dbReference type="ARBA" id="ARBA00023136"/>
    </source>
</evidence>
<proteinExistence type="inferred from homology"/>
<name>A0A3Q1G5T2_9TELE</name>
<dbReference type="AlphaFoldDB" id="A0A3Q1G5T2"/>